<proteinExistence type="inferred from homology"/>
<feature type="signal peptide" evidence="8">
    <location>
        <begin position="1"/>
        <end position="25"/>
    </location>
</feature>
<dbReference type="InterPro" id="IPR029063">
    <property type="entry name" value="SAM-dependent_MTases_sf"/>
</dbReference>
<evidence type="ECO:0000313" key="10">
    <source>
        <dbReference type="Proteomes" id="UP000702544"/>
    </source>
</evidence>
<keyword evidence="8" id="KW-0732">Signal</keyword>
<dbReference type="PROSITE" id="PS01279">
    <property type="entry name" value="PCMT"/>
    <property type="match status" value="1"/>
</dbReference>
<dbReference type="GO" id="GO:0004719">
    <property type="term" value="F:protein-L-isoaspartate (D-aspartate) O-methyltransferase activity"/>
    <property type="evidence" value="ECO:0007669"/>
    <property type="project" value="UniProtKB-UniRule"/>
</dbReference>
<dbReference type="HAMAP" id="MF_00090">
    <property type="entry name" value="PIMT"/>
    <property type="match status" value="1"/>
</dbReference>
<dbReference type="FunFam" id="3.40.50.150:FF:000010">
    <property type="entry name" value="Protein-L-isoaspartate O-methyltransferase"/>
    <property type="match status" value="1"/>
</dbReference>
<evidence type="ECO:0000256" key="4">
    <source>
        <dbReference type="ARBA" id="ARBA00022603"/>
    </source>
</evidence>
<evidence type="ECO:0000256" key="7">
    <source>
        <dbReference type="HAMAP-Rule" id="MF_00090"/>
    </source>
</evidence>
<dbReference type="AlphaFoldDB" id="A0AAE4ZBF3"/>
<dbReference type="EC" id="2.1.1.77" evidence="7"/>
<comment type="catalytic activity">
    <reaction evidence="7">
        <text>[protein]-L-isoaspartate + S-adenosyl-L-methionine = [protein]-L-isoaspartate alpha-methyl ester + S-adenosyl-L-homocysteine</text>
        <dbReference type="Rhea" id="RHEA:12705"/>
        <dbReference type="Rhea" id="RHEA-COMP:12143"/>
        <dbReference type="Rhea" id="RHEA-COMP:12144"/>
        <dbReference type="ChEBI" id="CHEBI:57856"/>
        <dbReference type="ChEBI" id="CHEBI:59789"/>
        <dbReference type="ChEBI" id="CHEBI:90596"/>
        <dbReference type="ChEBI" id="CHEBI:90598"/>
        <dbReference type="EC" id="2.1.1.77"/>
    </reaction>
</comment>
<evidence type="ECO:0000256" key="8">
    <source>
        <dbReference type="SAM" id="SignalP"/>
    </source>
</evidence>
<comment type="similarity">
    <text evidence="2 7">Belongs to the methyltransferase superfamily. L-isoaspartyl/D-aspartyl protein methyltransferase family.</text>
</comment>
<dbReference type="SUPFAM" id="SSF53335">
    <property type="entry name" value="S-adenosyl-L-methionine-dependent methyltransferases"/>
    <property type="match status" value="1"/>
</dbReference>
<sequence length="242" mass="26572">MFLSRSPLFRLTVSALLLSACGVEAQERQGDPEQAERRRAMVEQIESYGVRDSATLAAMRAVPRHEFVPGRYRDRAYGDHPLPIGHGQTISQPYIVAYMTEILELEPGMKVLEIGTGSGYQAAVLAEIGCDVYTMEIFGALAESARERLGRLAYDSVEVRHGDGHYGWPEAAPFEAIIVTAAAGHIPPALVDQLEVGGRMVIPVGSVYGVQNLILVTKRDEGEVRTRNLLPVRFVPMLEGLR</sequence>
<dbReference type="PANTHER" id="PTHR11579">
    <property type="entry name" value="PROTEIN-L-ISOASPARTATE O-METHYLTRANSFERASE"/>
    <property type="match status" value="1"/>
</dbReference>
<evidence type="ECO:0000313" key="9">
    <source>
        <dbReference type="EMBL" id="NIR74395.1"/>
    </source>
</evidence>
<comment type="subcellular location">
    <subcellularLocation>
        <location evidence="1 7">Cytoplasm</location>
    </subcellularLocation>
</comment>
<keyword evidence="6 7" id="KW-0949">S-adenosyl-L-methionine</keyword>
<name>A0AAE4ZBF3_9BACT</name>
<evidence type="ECO:0000256" key="6">
    <source>
        <dbReference type="ARBA" id="ARBA00022691"/>
    </source>
</evidence>
<dbReference type="NCBIfam" id="NF001453">
    <property type="entry name" value="PRK00312.1"/>
    <property type="match status" value="1"/>
</dbReference>
<dbReference type="PROSITE" id="PS51257">
    <property type="entry name" value="PROKAR_LIPOPROTEIN"/>
    <property type="match status" value="1"/>
</dbReference>
<evidence type="ECO:0000256" key="1">
    <source>
        <dbReference type="ARBA" id="ARBA00004496"/>
    </source>
</evidence>
<organism evidence="9 10">
    <name type="scientific">Candidatus Kutchimonas denitrificans</name>
    <dbReference type="NCBI Taxonomy" id="3056748"/>
    <lineage>
        <taxon>Bacteria</taxon>
        <taxon>Pseudomonadati</taxon>
        <taxon>Gemmatimonadota</taxon>
        <taxon>Gemmatimonadia</taxon>
        <taxon>Candidatus Palauibacterales</taxon>
        <taxon>Candidatus Palauibacteraceae</taxon>
        <taxon>Candidatus Kutchimonas</taxon>
    </lineage>
</organism>
<feature type="active site" evidence="7">
    <location>
        <position position="91"/>
    </location>
</feature>
<dbReference type="PANTHER" id="PTHR11579:SF0">
    <property type="entry name" value="PROTEIN-L-ISOASPARTATE(D-ASPARTATE) O-METHYLTRANSFERASE"/>
    <property type="match status" value="1"/>
</dbReference>
<dbReference type="GO" id="GO:0005737">
    <property type="term" value="C:cytoplasm"/>
    <property type="evidence" value="ECO:0007669"/>
    <property type="project" value="UniProtKB-SubCell"/>
</dbReference>
<evidence type="ECO:0000256" key="5">
    <source>
        <dbReference type="ARBA" id="ARBA00022679"/>
    </source>
</evidence>
<dbReference type="InterPro" id="IPR000682">
    <property type="entry name" value="PCMT"/>
</dbReference>
<dbReference type="CDD" id="cd02440">
    <property type="entry name" value="AdoMet_MTases"/>
    <property type="match status" value="1"/>
</dbReference>
<dbReference type="NCBIfam" id="TIGR00080">
    <property type="entry name" value="pimt"/>
    <property type="match status" value="1"/>
</dbReference>
<gene>
    <name evidence="7" type="primary">pcm</name>
    <name evidence="9" type="ORF">GWO12_04680</name>
</gene>
<protein>
    <recommendedName>
        <fullName evidence="7">Protein-L-isoaspartate O-methyltransferase</fullName>
        <ecNumber evidence="7">2.1.1.77</ecNumber>
    </recommendedName>
    <alternativeName>
        <fullName evidence="7">L-isoaspartyl protein carboxyl methyltransferase</fullName>
    </alternativeName>
    <alternativeName>
        <fullName evidence="7">Protein L-isoaspartyl methyltransferase</fullName>
    </alternativeName>
    <alternativeName>
        <fullName evidence="7">Protein-beta-aspartate methyltransferase</fullName>
        <shortName evidence="7">PIMT</shortName>
    </alternativeName>
</protein>
<dbReference type="GO" id="GO:0032259">
    <property type="term" value="P:methylation"/>
    <property type="evidence" value="ECO:0007669"/>
    <property type="project" value="UniProtKB-KW"/>
</dbReference>
<dbReference type="Proteomes" id="UP000702544">
    <property type="component" value="Unassembled WGS sequence"/>
</dbReference>
<comment type="caution">
    <text evidence="9">The sequence shown here is derived from an EMBL/GenBank/DDBJ whole genome shotgun (WGS) entry which is preliminary data.</text>
</comment>
<dbReference type="EMBL" id="JAACAK010000036">
    <property type="protein sequence ID" value="NIR74395.1"/>
    <property type="molecule type" value="Genomic_DNA"/>
</dbReference>
<keyword evidence="5 7" id="KW-0808">Transferase</keyword>
<dbReference type="Gene3D" id="3.40.50.150">
    <property type="entry name" value="Vaccinia Virus protein VP39"/>
    <property type="match status" value="1"/>
</dbReference>
<evidence type="ECO:0000256" key="2">
    <source>
        <dbReference type="ARBA" id="ARBA00005369"/>
    </source>
</evidence>
<comment type="function">
    <text evidence="7">Catalyzes the methyl esterification of L-isoaspartyl residues in peptides and proteins that result from spontaneous decomposition of normal L-aspartyl and L-asparaginyl residues. It plays a role in the repair and/or degradation of damaged proteins.</text>
</comment>
<accession>A0AAE4ZBF3</accession>
<keyword evidence="4 7" id="KW-0489">Methyltransferase</keyword>
<feature type="chain" id="PRO_5042217855" description="Protein-L-isoaspartate O-methyltransferase" evidence="8">
    <location>
        <begin position="26"/>
        <end position="242"/>
    </location>
</feature>
<dbReference type="Pfam" id="PF01135">
    <property type="entry name" value="PCMT"/>
    <property type="match status" value="1"/>
</dbReference>
<dbReference type="GO" id="GO:0030091">
    <property type="term" value="P:protein repair"/>
    <property type="evidence" value="ECO:0007669"/>
    <property type="project" value="UniProtKB-UniRule"/>
</dbReference>
<keyword evidence="3 7" id="KW-0963">Cytoplasm</keyword>
<reference evidence="9 10" key="1">
    <citation type="submission" date="2020-01" db="EMBL/GenBank/DDBJ databases">
        <title>Genomes assembled from Gulf of Kutch pelagic sediment metagenomes.</title>
        <authorList>
            <person name="Chandrashekar M."/>
            <person name="Mahajan M.S."/>
            <person name="Dave K.J."/>
            <person name="Vatsa P."/>
            <person name="Nathani N.M."/>
        </authorList>
    </citation>
    <scope>NUCLEOTIDE SEQUENCE [LARGE SCALE GENOMIC DNA]</scope>
    <source>
        <strain evidence="9">KS3-K002</strain>
    </source>
</reference>
<evidence type="ECO:0000256" key="3">
    <source>
        <dbReference type="ARBA" id="ARBA00022490"/>
    </source>
</evidence>